<feature type="domain" description="NADH:quinone oxidoreductase/Mrp antiporter transmembrane" evidence="10">
    <location>
        <begin position="105"/>
        <end position="371"/>
    </location>
</feature>
<accession>C1IWD0</accession>
<evidence type="ECO:0000256" key="3">
    <source>
        <dbReference type="ARBA" id="ARBA00012944"/>
    </source>
</evidence>
<evidence type="ECO:0000256" key="8">
    <source>
        <dbReference type="ARBA" id="ARBA00049551"/>
    </source>
</evidence>
<dbReference type="CTD" id="4540"/>
<feature type="transmembrane region" description="Helical" evidence="9">
    <location>
        <begin position="469"/>
        <end position="490"/>
    </location>
</feature>
<evidence type="ECO:0000256" key="9">
    <source>
        <dbReference type="SAM" id="Phobius"/>
    </source>
</evidence>
<dbReference type="PANTHER" id="PTHR42829:SF2">
    <property type="entry name" value="NADH-UBIQUINONE OXIDOREDUCTASE CHAIN 5"/>
    <property type="match status" value="1"/>
</dbReference>
<dbReference type="RefSeq" id="YP_002650716.1">
    <property type="nucleotide sequence ID" value="NC_012218.1"/>
</dbReference>
<evidence type="ECO:0000313" key="13">
    <source>
        <dbReference type="RefSeq" id="YP_002650716.1"/>
    </source>
</evidence>
<dbReference type="GO" id="GO:0008137">
    <property type="term" value="F:NADH dehydrogenase (ubiquinone) activity"/>
    <property type="evidence" value="ECO:0007669"/>
    <property type="project" value="UniProtKB-EC"/>
</dbReference>
<feature type="transmembrane region" description="Helical" evidence="9">
    <location>
        <begin position="440"/>
        <end position="462"/>
    </location>
</feature>
<feature type="transmembrane region" description="Helical" evidence="9">
    <location>
        <begin position="150"/>
        <end position="170"/>
    </location>
</feature>
<evidence type="ECO:0000256" key="5">
    <source>
        <dbReference type="ARBA" id="ARBA00022989"/>
    </source>
</evidence>
<evidence type="ECO:0000256" key="2">
    <source>
        <dbReference type="ARBA" id="ARBA00004141"/>
    </source>
</evidence>
<dbReference type="Pfam" id="PF00361">
    <property type="entry name" value="Proton_antipo_M"/>
    <property type="match status" value="1"/>
</dbReference>
<reference evidence="13" key="4">
    <citation type="submission" date="2022-04" db="UniProtKB">
        <authorList>
            <consortium name="RefSeq"/>
        </authorList>
    </citation>
    <scope>IDENTIFICATION</scope>
</reference>
<feature type="transmembrane region" description="Helical" evidence="9">
    <location>
        <begin position="264"/>
        <end position="287"/>
    </location>
</feature>
<evidence type="ECO:0000313" key="12">
    <source>
        <dbReference type="Proteomes" id="UP000515146"/>
    </source>
</evidence>
<geneLocation type="mitochondrion" evidence="11 13"/>
<dbReference type="InterPro" id="IPR003945">
    <property type="entry name" value="NU5C-like"/>
</dbReference>
<keyword evidence="4 9" id="KW-0812">Transmembrane</keyword>
<evidence type="ECO:0000313" key="11">
    <source>
        <dbReference type="EMBL" id="ACF54669.1"/>
    </source>
</evidence>
<evidence type="ECO:0000259" key="10">
    <source>
        <dbReference type="Pfam" id="PF00361"/>
    </source>
</evidence>
<evidence type="ECO:0000256" key="6">
    <source>
        <dbReference type="ARBA" id="ARBA00023136"/>
    </source>
</evidence>
<name>C1IWD0_DERPT</name>
<comment type="catalytic activity">
    <reaction evidence="8">
        <text>a ubiquinone + NADH + 5 H(+)(in) = a ubiquinol + NAD(+) + 4 H(+)(out)</text>
        <dbReference type="Rhea" id="RHEA:29091"/>
        <dbReference type="Rhea" id="RHEA-COMP:9565"/>
        <dbReference type="Rhea" id="RHEA-COMP:9566"/>
        <dbReference type="ChEBI" id="CHEBI:15378"/>
        <dbReference type="ChEBI" id="CHEBI:16389"/>
        <dbReference type="ChEBI" id="CHEBI:17976"/>
        <dbReference type="ChEBI" id="CHEBI:57540"/>
        <dbReference type="ChEBI" id="CHEBI:57945"/>
        <dbReference type="EC" id="7.1.1.2"/>
    </reaction>
</comment>
<dbReference type="EC" id="7.1.1.2" evidence="3"/>
<dbReference type="PANTHER" id="PTHR42829">
    <property type="entry name" value="NADH-UBIQUINONE OXIDOREDUCTASE CHAIN 5"/>
    <property type="match status" value="1"/>
</dbReference>
<reference evidence="11 13" key="2">
    <citation type="journal article" date="2009" name="BMC Genomics">
        <title>The complete mitochondrial genome of the house dust mite Dermatophagoides pteronyssinus (Trouessart): a novel gene arrangement among arthropods.</title>
        <authorList>
            <person name="Dermauw W."/>
            <person name="Van Leeuwen T."/>
            <person name="Vanholme B."/>
            <person name="Tirry L."/>
        </authorList>
    </citation>
    <scope>NUCLEOTIDE SEQUENCE</scope>
</reference>
<dbReference type="RefSeq" id="YP_002650716.1">
    <property type="nucleotide sequence ID" value="YP_002650716.1"/>
</dbReference>
<feature type="transmembrane region" description="Helical" evidence="9">
    <location>
        <begin position="293"/>
        <end position="314"/>
    </location>
</feature>
<comment type="subcellular location">
    <subcellularLocation>
        <location evidence="2">Membrane</location>
        <topology evidence="2">Multi-pass membrane protein</topology>
    </subcellularLocation>
</comment>
<keyword evidence="12" id="KW-1185">Reference proteome</keyword>
<feature type="transmembrane region" description="Helical" evidence="9">
    <location>
        <begin position="7"/>
        <end position="34"/>
    </location>
</feature>
<dbReference type="GO" id="GO:0016020">
    <property type="term" value="C:membrane"/>
    <property type="evidence" value="ECO:0007669"/>
    <property type="project" value="UniProtKB-SubCell"/>
</dbReference>
<dbReference type="GO" id="GO:0042773">
    <property type="term" value="P:ATP synthesis coupled electron transport"/>
    <property type="evidence" value="ECO:0007669"/>
    <property type="project" value="InterPro"/>
</dbReference>
<dbReference type="InterPro" id="IPR001750">
    <property type="entry name" value="ND/Mrp_TM"/>
</dbReference>
<dbReference type="GeneID" id="7564654"/>
<feature type="transmembrane region" description="Helical" evidence="9">
    <location>
        <begin position="211"/>
        <end position="231"/>
    </location>
</feature>
<dbReference type="GO" id="GO:0015990">
    <property type="term" value="P:electron transport coupled proton transport"/>
    <property type="evidence" value="ECO:0007669"/>
    <property type="project" value="TreeGrafter"/>
</dbReference>
<dbReference type="Proteomes" id="UP000515146">
    <property type="component" value="Mitochondrion MT"/>
</dbReference>
<protein>
    <recommendedName>
        <fullName evidence="3">NADH:ubiquinone reductase (H(+)-translocating)</fullName>
        <ecNumber evidence="3">7.1.1.2</ecNumber>
    </recommendedName>
    <alternativeName>
        <fullName evidence="7">NADH dehydrogenase subunit 5</fullName>
    </alternativeName>
</protein>
<keyword evidence="5 9" id="KW-1133">Transmembrane helix</keyword>
<dbReference type="EMBL" id="EU884425">
    <property type="protein sequence ID" value="ACF54669.1"/>
    <property type="molecule type" value="Genomic_DNA"/>
</dbReference>
<reference evidence="11 13" key="1">
    <citation type="submission" date="2008-07" db="EMBL/GenBank/DDBJ databases">
        <authorList>
            <person name="Dermauw W.R."/>
            <person name="Van Leeuwen T."/>
            <person name="Vanholme B."/>
            <person name="Tirry L."/>
        </authorList>
    </citation>
    <scope>NUCLEOTIDE SEQUENCE</scope>
</reference>
<keyword evidence="6 9" id="KW-0472">Membrane</keyword>
<dbReference type="GO" id="GO:0003954">
    <property type="term" value="F:NADH dehydrogenase activity"/>
    <property type="evidence" value="ECO:0007669"/>
    <property type="project" value="TreeGrafter"/>
</dbReference>
<reference evidence="13" key="3">
    <citation type="submission" date="2009-03" db="EMBL/GenBank/DDBJ databases">
        <authorList>
            <consortium name="NCBI Genome Project"/>
        </authorList>
    </citation>
    <scope>NUCLEOTIDE SEQUENCE</scope>
</reference>
<keyword evidence="11 13" id="KW-0496">Mitochondrion</keyword>
<feature type="transmembrane region" description="Helical" evidence="9">
    <location>
        <begin position="237"/>
        <end position="257"/>
    </location>
</feature>
<proteinExistence type="predicted"/>
<dbReference type="KEGG" id="dpte:7564654"/>
<dbReference type="OrthoDB" id="6516722at2759"/>
<dbReference type="AlphaFoldDB" id="C1IWD0"/>
<evidence type="ECO:0000256" key="4">
    <source>
        <dbReference type="ARBA" id="ARBA00022692"/>
    </source>
</evidence>
<feature type="transmembrane region" description="Helical" evidence="9">
    <location>
        <begin position="411"/>
        <end position="434"/>
    </location>
</feature>
<dbReference type="OMA" id="GMMTIIS"/>
<feature type="transmembrane region" description="Helical" evidence="9">
    <location>
        <begin position="54"/>
        <end position="74"/>
    </location>
</feature>
<feature type="transmembrane region" description="Helical" evidence="9">
    <location>
        <begin position="524"/>
        <end position="542"/>
    </location>
</feature>
<comment type="function">
    <text evidence="1">Core subunit of the mitochondrial membrane respiratory chain NADH dehydrogenase (Complex I) that is believed to belong to the minimal assembly required for catalysis. Complex I functions in the transfer of electrons from NADH to the respiratory chain. The immediate electron acceptor for the enzyme is believed to be ubiquinone.</text>
</comment>
<sequence length="543" mass="62989">MFYFSWIFLFMGLLFSVMGSFLFFYNSLVLNFLVPSFIMDDFNLSFCFDYVSCFFFSCVSFISSVVFIYSKYYMSVNSKIVNSDQLRFLSLLFLFVVSMFFLVFSYSWFLVMLGWDGLGVVSFLLVIYYNDPKSMDSGLITFLTNRLGDCFFLLSFMFMFYCGYFSFNYLSVIDFLWFSVIVMVGAITKSAQMPFSAWLPAAMAAPTPVSSLVHSSTLVTAGIFLLIRFNFMLISVWGLMMLISLLTMLLGGLFANYELDFKKIVAMSTLSQLGFMVFSISMGNWLLGLLHMIFHAFFKSSLFLSTGSLMHFLFGNQDSRLFGGFFMSFFCKLFFSMSCLCLMGFPFTLGFYSKDFILGNLLFFNTSGLIGYIFLISCCFTVSYSLRLLLLGYSGYSSYDPYTSFSESKTFFYGVMILFLISTFIGNFFLFYFIPLNVVFSFFELFVGLLVLFFGVLTYFFLFNFYIFYFMMTIMMFLPSLNSLISSFFMKKIFYEMDNTWNEIFTAKASENFFIFSENVTKSFYYSSFIFMGVIFSLVLVFI</sequence>
<dbReference type="PRINTS" id="PR01434">
    <property type="entry name" value="NADHDHGNASE5"/>
</dbReference>
<feature type="transmembrane region" description="Helical" evidence="9">
    <location>
        <begin position="110"/>
        <end position="129"/>
    </location>
</feature>
<feature type="transmembrane region" description="Helical" evidence="9">
    <location>
        <begin position="321"/>
        <end position="349"/>
    </location>
</feature>
<gene>
    <name evidence="11 13" type="primary">ND5</name>
    <name evidence="13" type="ORF">KEG94_p05</name>
</gene>
<organism evidence="11">
    <name type="scientific">Dermatophagoides pteronyssinus</name>
    <name type="common">European house dust mite</name>
    <dbReference type="NCBI Taxonomy" id="6956"/>
    <lineage>
        <taxon>Eukaryota</taxon>
        <taxon>Metazoa</taxon>
        <taxon>Ecdysozoa</taxon>
        <taxon>Arthropoda</taxon>
        <taxon>Chelicerata</taxon>
        <taxon>Arachnida</taxon>
        <taxon>Acari</taxon>
        <taxon>Acariformes</taxon>
        <taxon>Sarcoptiformes</taxon>
        <taxon>Astigmata</taxon>
        <taxon>Psoroptidia</taxon>
        <taxon>Analgoidea</taxon>
        <taxon>Pyroglyphidae</taxon>
        <taxon>Dermatophagoidinae</taxon>
        <taxon>Dermatophagoides</taxon>
    </lineage>
</organism>
<feature type="transmembrane region" description="Helical" evidence="9">
    <location>
        <begin position="86"/>
        <end position="104"/>
    </location>
</feature>
<evidence type="ECO:0000256" key="1">
    <source>
        <dbReference type="ARBA" id="ARBA00003257"/>
    </source>
</evidence>
<evidence type="ECO:0000256" key="7">
    <source>
        <dbReference type="ARBA" id="ARBA00031027"/>
    </source>
</evidence>
<feature type="transmembrane region" description="Helical" evidence="9">
    <location>
        <begin position="369"/>
        <end position="390"/>
    </location>
</feature>